<dbReference type="Proteomes" id="UP000249130">
    <property type="component" value="Unassembled WGS sequence"/>
</dbReference>
<keyword evidence="2" id="KW-0234">DNA repair</keyword>
<dbReference type="NCBIfam" id="TIGR02772">
    <property type="entry name" value="Ku_bact"/>
    <property type="match status" value="1"/>
</dbReference>
<feature type="compositionally biased region" description="Low complexity" evidence="3">
    <location>
        <begin position="291"/>
        <end position="302"/>
    </location>
</feature>
<accession>A0A327L0A6</accession>
<dbReference type="EMBL" id="NPEX01000115">
    <property type="protein sequence ID" value="RAI42952.1"/>
    <property type="molecule type" value="Genomic_DNA"/>
</dbReference>
<dbReference type="InterPro" id="IPR006164">
    <property type="entry name" value="DNA_bd_Ku70/Ku80"/>
</dbReference>
<dbReference type="GO" id="GO:0003690">
    <property type="term" value="F:double-stranded DNA binding"/>
    <property type="evidence" value="ECO:0007669"/>
    <property type="project" value="UniProtKB-UniRule"/>
</dbReference>
<dbReference type="InterPro" id="IPR009187">
    <property type="entry name" value="Prok_Ku"/>
</dbReference>
<dbReference type="InterPro" id="IPR016194">
    <property type="entry name" value="SPOC-like_C_dom_sf"/>
</dbReference>
<dbReference type="RefSeq" id="WP_111420169.1">
    <property type="nucleotide sequence ID" value="NZ_NPEX01000115.1"/>
</dbReference>
<keyword evidence="6" id="KW-1185">Reference proteome</keyword>
<evidence type="ECO:0000313" key="6">
    <source>
        <dbReference type="Proteomes" id="UP000249130"/>
    </source>
</evidence>
<feature type="region of interest" description="Disordered" evidence="3">
    <location>
        <begin position="225"/>
        <end position="319"/>
    </location>
</feature>
<name>A0A327L0A6_9BRAD</name>
<comment type="caution">
    <text evidence="5">The sequence shown here is derived from an EMBL/GenBank/DDBJ whole genome shotgun (WGS) entry which is preliminary data.</text>
</comment>
<dbReference type="SMART" id="SM00559">
    <property type="entry name" value="Ku78"/>
    <property type="match status" value="1"/>
</dbReference>
<feature type="domain" description="Ku" evidence="4">
    <location>
        <begin position="55"/>
        <end position="188"/>
    </location>
</feature>
<reference evidence="5 6" key="1">
    <citation type="submission" date="2017-07" db="EMBL/GenBank/DDBJ databases">
        <title>Draft Genome Sequences of Select Purple Nonsulfur Bacteria.</title>
        <authorList>
            <person name="Lasarre B."/>
            <person name="Mckinlay J.B."/>
        </authorList>
    </citation>
    <scope>NUCLEOTIDE SEQUENCE [LARGE SCALE GENOMIC DNA]</scope>
    <source>
        <strain evidence="5 6">DSM 5909</strain>
    </source>
</reference>
<evidence type="ECO:0000313" key="5">
    <source>
        <dbReference type="EMBL" id="RAI42952.1"/>
    </source>
</evidence>
<dbReference type="SUPFAM" id="SSF100939">
    <property type="entry name" value="SPOC domain-like"/>
    <property type="match status" value="1"/>
</dbReference>
<feature type="compositionally biased region" description="Pro residues" evidence="3">
    <location>
        <begin position="231"/>
        <end position="240"/>
    </location>
</feature>
<dbReference type="PIRSF" id="PIRSF006493">
    <property type="entry name" value="Prok_Ku"/>
    <property type="match status" value="1"/>
</dbReference>
<keyword evidence="2" id="KW-0227">DNA damage</keyword>
<dbReference type="OrthoDB" id="9780854at2"/>
<proteinExistence type="inferred from homology"/>
<comment type="similarity">
    <text evidence="2">Belongs to the prokaryotic Ku family.</text>
</comment>
<keyword evidence="1 2" id="KW-0238">DNA-binding</keyword>
<protein>
    <recommendedName>
        <fullName evidence="2">Non-homologous end joining protein Ku</fullName>
    </recommendedName>
</protein>
<dbReference type="PANTHER" id="PTHR41251:SF1">
    <property type="entry name" value="NON-HOMOLOGOUS END JOINING PROTEIN KU"/>
    <property type="match status" value="1"/>
</dbReference>
<dbReference type="GO" id="GO:0006303">
    <property type="term" value="P:double-strand break repair via nonhomologous end joining"/>
    <property type="evidence" value="ECO:0007669"/>
    <property type="project" value="UniProtKB-UniRule"/>
</dbReference>
<dbReference type="PANTHER" id="PTHR41251">
    <property type="entry name" value="NON-HOMOLOGOUS END JOINING PROTEIN KU"/>
    <property type="match status" value="1"/>
</dbReference>
<feature type="compositionally biased region" description="Basic residues" evidence="3">
    <location>
        <begin position="303"/>
        <end position="319"/>
    </location>
</feature>
<organism evidence="5 6">
    <name type="scientific">Rhodoplanes roseus</name>
    <dbReference type="NCBI Taxonomy" id="29409"/>
    <lineage>
        <taxon>Bacteria</taxon>
        <taxon>Pseudomonadati</taxon>
        <taxon>Pseudomonadota</taxon>
        <taxon>Alphaproteobacteria</taxon>
        <taxon>Hyphomicrobiales</taxon>
        <taxon>Nitrobacteraceae</taxon>
        <taxon>Rhodoplanes</taxon>
    </lineage>
</organism>
<dbReference type="CDD" id="cd00789">
    <property type="entry name" value="KU_like"/>
    <property type="match status" value="1"/>
</dbReference>
<gene>
    <name evidence="2" type="primary">ku</name>
    <name evidence="5" type="ORF">CH341_16775</name>
</gene>
<comment type="subunit">
    <text evidence="2">Homodimer. Interacts with LigD.</text>
</comment>
<evidence type="ECO:0000259" key="4">
    <source>
        <dbReference type="SMART" id="SM00559"/>
    </source>
</evidence>
<evidence type="ECO:0000256" key="2">
    <source>
        <dbReference type="HAMAP-Rule" id="MF_01875"/>
    </source>
</evidence>
<sequence length="319" mass="34817">MAARANWKGYLKLSLVSCAVALFPAVSTSQRVRFNILSKTTGHRVRNEVVDSETGEPVSEEERVKGYRLDDGSYVQLDEEDLDQVALESTHTLDIESFVPADEVDPVYFDTPYYLVPDDEIAQEAFAVIRDAMAAENVVGLARVVLYRRERIVTIAPRGQGLMVRTLHYKTEVRDEDAAFDAVEKVKIAPDMVDLAIHIVKSKAGHFDPKKFEDRYDEALLELIRSKQEGRPPPPAPEPGPGNVISLMDALRRSVKAGTGAAAGAARSEGKGEADAPRTVGPKRAAKHAAKPPAAKSPAKPAAKSRRSAAPRKRLKKAG</sequence>
<dbReference type="AlphaFoldDB" id="A0A327L0A6"/>
<evidence type="ECO:0000256" key="3">
    <source>
        <dbReference type="SAM" id="MobiDB-lite"/>
    </source>
</evidence>
<dbReference type="Pfam" id="PF02735">
    <property type="entry name" value="Ku"/>
    <property type="match status" value="1"/>
</dbReference>
<dbReference type="GO" id="GO:0006310">
    <property type="term" value="P:DNA recombination"/>
    <property type="evidence" value="ECO:0007669"/>
    <property type="project" value="UniProtKB-KW"/>
</dbReference>
<comment type="function">
    <text evidence="2">With LigD forms a non-homologous end joining (NHEJ) DNA repair enzyme, which repairs dsDNA breaks with reduced fidelity. Binds linear dsDNA with 5'- and 3'- overhangs but not closed circular dsDNA nor ssDNA. Recruits and stimulates the ligase activity of LigD.</text>
</comment>
<keyword evidence="2" id="KW-0233">DNA recombination</keyword>
<dbReference type="Gene3D" id="2.40.290.10">
    <property type="match status" value="1"/>
</dbReference>
<dbReference type="HAMAP" id="MF_01875">
    <property type="entry name" value="Prokaryotic_Ku"/>
    <property type="match status" value="1"/>
</dbReference>
<evidence type="ECO:0000256" key="1">
    <source>
        <dbReference type="ARBA" id="ARBA00023125"/>
    </source>
</evidence>
<feature type="compositionally biased region" description="Low complexity" evidence="3">
    <location>
        <begin position="256"/>
        <end position="267"/>
    </location>
</feature>